<keyword evidence="10" id="KW-0812">Transmembrane</keyword>
<dbReference type="InterPro" id="IPR003661">
    <property type="entry name" value="HisK_dim/P_dom"/>
</dbReference>
<organism evidence="13 14">
    <name type="scientific">Terriglobus albidus</name>
    <dbReference type="NCBI Taxonomy" id="1592106"/>
    <lineage>
        <taxon>Bacteria</taxon>
        <taxon>Pseudomonadati</taxon>
        <taxon>Acidobacteriota</taxon>
        <taxon>Terriglobia</taxon>
        <taxon>Terriglobales</taxon>
        <taxon>Acidobacteriaceae</taxon>
        <taxon>Terriglobus</taxon>
    </lineage>
</organism>
<dbReference type="GO" id="GO:0016020">
    <property type="term" value="C:membrane"/>
    <property type="evidence" value="ECO:0007669"/>
    <property type="project" value="UniProtKB-SubCell"/>
</dbReference>
<evidence type="ECO:0000259" key="12">
    <source>
        <dbReference type="PROSITE" id="PS50885"/>
    </source>
</evidence>
<comment type="catalytic activity">
    <reaction evidence="1">
        <text>ATP + protein L-histidine = ADP + protein N-phospho-L-histidine.</text>
        <dbReference type="EC" id="2.7.13.3"/>
    </reaction>
</comment>
<reference evidence="13 14" key="1">
    <citation type="submission" date="2019-08" db="EMBL/GenBank/DDBJ databases">
        <title>Complete genome sequence of Terriglobus albidus strain ORNL.</title>
        <authorList>
            <person name="Podar M."/>
        </authorList>
    </citation>
    <scope>NUCLEOTIDE SEQUENCE [LARGE SCALE GENOMIC DNA]</scope>
    <source>
        <strain evidence="13 14">ORNL</strain>
    </source>
</reference>
<dbReference type="EC" id="2.7.13.3" evidence="3"/>
<dbReference type="InterPro" id="IPR013656">
    <property type="entry name" value="PAS_4"/>
</dbReference>
<keyword evidence="4" id="KW-0597">Phosphoprotein</keyword>
<evidence type="ECO:0000256" key="7">
    <source>
        <dbReference type="ARBA" id="ARBA00022777"/>
    </source>
</evidence>
<dbReference type="PRINTS" id="PR00344">
    <property type="entry name" value="BCTRLSENSOR"/>
</dbReference>
<dbReference type="InterPro" id="IPR003594">
    <property type="entry name" value="HATPase_dom"/>
</dbReference>
<name>A0A5B9E7U1_9BACT</name>
<dbReference type="InterPro" id="IPR004358">
    <property type="entry name" value="Sig_transdc_His_kin-like_C"/>
</dbReference>
<keyword evidence="10" id="KW-1133">Transmembrane helix</keyword>
<dbReference type="InterPro" id="IPR036890">
    <property type="entry name" value="HATPase_C_sf"/>
</dbReference>
<evidence type="ECO:0000259" key="11">
    <source>
        <dbReference type="PROSITE" id="PS50109"/>
    </source>
</evidence>
<keyword evidence="9" id="KW-0902">Two-component regulatory system</keyword>
<evidence type="ECO:0000256" key="9">
    <source>
        <dbReference type="ARBA" id="ARBA00023012"/>
    </source>
</evidence>
<dbReference type="GO" id="GO:0005524">
    <property type="term" value="F:ATP binding"/>
    <property type="evidence" value="ECO:0007669"/>
    <property type="project" value="UniProtKB-KW"/>
</dbReference>
<keyword evidence="7" id="KW-0418">Kinase</keyword>
<keyword evidence="10" id="KW-0472">Membrane</keyword>
<dbReference type="GO" id="GO:0000155">
    <property type="term" value="F:phosphorelay sensor kinase activity"/>
    <property type="evidence" value="ECO:0007669"/>
    <property type="project" value="InterPro"/>
</dbReference>
<evidence type="ECO:0000256" key="10">
    <source>
        <dbReference type="SAM" id="Phobius"/>
    </source>
</evidence>
<dbReference type="Gene3D" id="3.30.565.10">
    <property type="entry name" value="Histidine kinase-like ATPase, C-terminal domain"/>
    <property type="match status" value="1"/>
</dbReference>
<dbReference type="Gene3D" id="6.10.340.10">
    <property type="match status" value="1"/>
</dbReference>
<dbReference type="SUPFAM" id="SSF55874">
    <property type="entry name" value="ATPase domain of HSP90 chaperone/DNA topoisomerase II/histidine kinase"/>
    <property type="match status" value="1"/>
</dbReference>
<accession>A0A5B9E7U1</accession>
<sequence length="624" mass="68701">MRRILPRTIQGQLIFGTIVVQTVLLVVFLTYTISAQRSVTRARARERLLQQVERLAGACSVPLSQNHMDALKEILETARITPTIDGARVTDLSGRTLAVSESNADAPLSAEERRELLGPAKARLFMTAQGRTEGVAPIFVNGKPVGLIWLEPSSSALASNIGIIVKSGLWYGCLALLSNLLPILLIVRGVSRPLRKLREATQQIIRDPESNAGFPLVVTASNEVGELTRSFNTMVRELEDQRSGLYETLALLDSMLGNAPIGFAFFDQKLRYVRLNQFLADINGLPINRHLGRKMTEVFPGPLAERVEMLLSTVFDSGEPVRDIEMKGELPSLPGVQRSWICNWYPVRTQQGVVRWVGVVVMEITQRLQAEEALRKTEKLAAAGRLAASIAHEINNPLEAVTNLLYLLQTHPELDSTAREYVSTAQAELARVSEITQQTLRFYRQSTFPVQTQVAEVLDSVLALHQLRLGSARITVERELDPTVALFGFSGELRQLFANLIGNAIDAMVGGGRLIVRARYGTGRSLRGTWCEGVRVTVSDTGTGMSEETRRRLFEPFYTTKDATGTGLGLWVSDEIIRKHSGTARVKSRQGEISGTTFAIFFPKDGLNGVRSLSNDAAKEAANA</sequence>
<evidence type="ECO:0000256" key="1">
    <source>
        <dbReference type="ARBA" id="ARBA00000085"/>
    </source>
</evidence>
<keyword evidence="5" id="KW-0808">Transferase</keyword>
<dbReference type="InterPro" id="IPR003660">
    <property type="entry name" value="HAMP_dom"/>
</dbReference>
<dbReference type="PANTHER" id="PTHR43065">
    <property type="entry name" value="SENSOR HISTIDINE KINASE"/>
    <property type="match status" value="1"/>
</dbReference>
<dbReference type="Pfam" id="PF00512">
    <property type="entry name" value="HisKA"/>
    <property type="match status" value="1"/>
</dbReference>
<dbReference type="Pfam" id="PF08448">
    <property type="entry name" value="PAS_4"/>
    <property type="match status" value="1"/>
</dbReference>
<dbReference type="SMART" id="SM00387">
    <property type="entry name" value="HATPase_c"/>
    <property type="match status" value="1"/>
</dbReference>
<dbReference type="SUPFAM" id="SSF47384">
    <property type="entry name" value="Homodimeric domain of signal transducing histidine kinase"/>
    <property type="match status" value="1"/>
</dbReference>
<evidence type="ECO:0000256" key="8">
    <source>
        <dbReference type="ARBA" id="ARBA00022840"/>
    </source>
</evidence>
<dbReference type="CDD" id="cd06225">
    <property type="entry name" value="HAMP"/>
    <property type="match status" value="1"/>
</dbReference>
<evidence type="ECO:0000313" key="14">
    <source>
        <dbReference type="Proteomes" id="UP000321820"/>
    </source>
</evidence>
<dbReference type="Gene3D" id="1.10.287.130">
    <property type="match status" value="1"/>
</dbReference>
<dbReference type="InterPro" id="IPR005467">
    <property type="entry name" value="His_kinase_dom"/>
</dbReference>
<dbReference type="PROSITE" id="PS50109">
    <property type="entry name" value="HIS_KIN"/>
    <property type="match status" value="1"/>
</dbReference>
<dbReference type="Pfam" id="PF02518">
    <property type="entry name" value="HATPase_c"/>
    <property type="match status" value="1"/>
</dbReference>
<dbReference type="SMART" id="SM00388">
    <property type="entry name" value="HisKA"/>
    <property type="match status" value="1"/>
</dbReference>
<dbReference type="EMBL" id="CP042806">
    <property type="protein sequence ID" value="QEE27839.1"/>
    <property type="molecule type" value="Genomic_DNA"/>
</dbReference>
<dbReference type="Gene3D" id="3.30.450.20">
    <property type="entry name" value="PAS domain"/>
    <property type="match status" value="1"/>
</dbReference>
<evidence type="ECO:0000256" key="4">
    <source>
        <dbReference type="ARBA" id="ARBA00022553"/>
    </source>
</evidence>
<dbReference type="NCBIfam" id="TIGR00229">
    <property type="entry name" value="sensory_box"/>
    <property type="match status" value="1"/>
</dbReference>
<dbReference type="InterPro" id="IPR000014">
    <property type="entry name" value="PAS"/>
</dbReference>
<dbReference type="SUPFAM" id="SSF158472">
    <property type="entry name" value="HAMP domain-like"/>
    <property type="match status" value="1"/>
</dbReference>
<proteinExistence type="predicted"/>
<feature type="domain" description="Histidine kinase" evidence="11">
    <location>
        <begin position="389"/>
        <end position="606"/>
    </location>
</feature>
<keyword evidence="6" id="KW-0547">Nucleotide-binding</keyword>
<dbReference type="PANTHER" id="PTHR43065:SF10">
    <property type="entry name" value="PEROXIDE STRESS-ACTIVATED HISTIDINE KINASE MAK3"/>
    <property type="match status" value="1"/>
</dbReference>
<keyword evidence="14" id="KW-1185">Reference proteome</keyword>
<dbReference type="SUPFAM" id="SSF55785">
    <property type="entry name" value="PYP-like sensor domain (PAS domain)"/>
    <property type="match status" value="1"/>
</dbReference>
<dbReference type="PROSITE" id="PS50885">
    <property type="entry name" value="HAMP"/>
    <property type="match status" value="1"/>
</dbReference>
<protein>
    <recommendedName>
        <fullName evidence="3">histidine kinase</fullName>
        <ecNumber evidence="3">2.7.13.3</ecNumber>
    </recommendedName>
</protein>
<gene>
    <name evidence="13" type="ORF">FTW19_07420</name>
</gene>
<comment type="subcellular location">
    <subcellularLocation>
        <location evidence="2">Membrane</location>
    </subcellularLocation>
</comment>
<evidence type="ECO:0000313" key="13">
    <source>
        <dbReference type="EMBL" id="QEE27839.1"/>
    </source>
</evidence>
<dbReference type="KEGG" id="talb:FTW19_07420"/>
<dbReference type="InterPro" id="IPR035965">
    <property type="entry name" value="PAS-like_dom_sf"/>
</dbReference>
<feature type="domain" description="HAMP" evidence="12">
    <location>
        <begin position="188"/>
        <end position="243"/>
    </location>
</feature>
<dbReference type="Proteomes" id="UP000321820">
    <property type="component" value="Chromosome"/>
</dbReference>
<dbReference type="OrthoDB" id="9815750at2"/>
<dbReference type="Pfam" id="PF00672">
    <property type="entry name" value="HAMP"/>
    <property type="match status" value="1"/>
</dbReference>
<dbReference type="CDD" id="cd00082">
    <property type="entry name" value="HisKA"/>
    <property type="match status" value="1"/>
</dbReference>
<feature type="transmembrane region" description="Helical" evidence="10">
    <location>
        <begin position="12"/>
        <end position="33"/>
    </location>
</feature>
<evidence type="ECO:0000256" key="5">
    <source>
        <dbReference type="ARBA" id="ARBA00022679"/>
    </source>
</evidence>
<dbReference type="InterPro" id="IPR036097">
    <property type="entry name" value="HisK_dim/P_sf"/>
</dbReference>
<dbReference type="SMART" id="SM00304">
    <property type="entry name" value="HAMP"/>
    <property type="match status" value="1"/>
</dbReference>
<dbReference type="RefSeq" id="WP_147647029.1">
    <property type="nucleotide sequence ID" value="NZ_CP042806.1"/>
</dbReference>
<evidence type="ECO:0000256" key="3">
    <source>
        <dbReference type="ARBA" id="ARBA00012438"/>
    </source>
</evidence>
<evidence type="ECO:0000256" key="2">
    <source>
        <dbReference type="ARBA" id="ARBA00004370"/>
    </source>
</evidence>
<dbReference type="AlphaFoldDB" id="A0A5B9E7U1"/>
<evidence type="ECO:0000256" key="6">
    <source>
        <dbReference type="ARBA" id="ARBA00022741"/>
    </source>
</evidence>
<keyword evidence="8" id="KW-0067">ATP-binding</keyword>